<evidence type="ECO:0000313" key="1">
    <source>
        <dbReference type="EMBL" id="DAD82792.1"/>
    </source>
</evidence>
<reference evidence="1" key="1">
    <citation type="journal article" date="2021" name="Proc. Natl. Acad. Sci. U.S.A.">
        <title>A Catalog of Tens of Thousands of Viruses from Human Metagenomes Reveals Hidden Associations with Chronic Diseases.</title>
        <authorList>
            <person name="Tisza M.J."/>
            <person name="Buck C.B."/>
        </authorList>
    </citation>
    <scope>NUCLEOTIDE SEQUENCE</scope>
    <source>
        <strain evidence="1">CteRK31</strain>
    </source>
</reference>
<protein>
    <submittedName>
        <fullName evidence="1">Uncharacterized protein</fullName>
    </submittedName>
</protein>
<sequence>MNNVLNVVSAMEKSPCREIAARMKKDIRDMFKILDDLKDKGLVKFVNGYWSATDIQPSYETHKSTPLAPANTVVKVKAKKQSGLREKVIALLKDSGSALDTSEITEKLKLKTNALNGTLGKLAAEGLIVKCVVGKLVTWTLPNEADKQVSLATNTPPAKTTTEIVADIPAFTRRDSDLIVPTAAGITNEIRRTKAKLASLERLRVITRDLRRQSKLLQELAQ</sequence>
<dbReference type="SUPFAM" id="SSF46785">
    <property type="entry name" value="Winged helix' DNA-binding domain"/>
    <property type="match status" value="1"/>
</dbReference>
<dbReference type="InterPro" id="IPR036390">
    <property type="entry name" value="WH_DNA-bd_sf"/>
</dbReference>
<organism evidence="1">
    <name type="scientific">Siphoviridae sp. cteRK31</name>
    <dbReference type="NCBI Taxonomy" id="2826405"/>
    <lineage>
        <taxon>Viruses</taxon>
        <taxon>Duplodnaviria</taxon>
        <taxon>Heunggongvirae</taxon>
        <taxon>Uroviricota</taxon>
        <taxon>Caudoviricetes</taxon>
    </lineage>
</organism>
<proteinExistence type="predicted"/>
<dbReference type="InterPro" id="IPR036388">
    <property type="entry name" value="WH-like_DNA-bd_sf"/>
</dbReference>
<name>A0A8S5MKP4_9CAUD</name>
<dbReference type="Gene3D" id="1.10.10.10">
    <property type="entry name" value="Winged helix-like DNA-binding domain superfamily/Winged helix DNA-binding domain"/>
    <property type="match status" value="1"/>
</dbReference>
<accession>A0A8S5MKP4</accession>
<dbReference type="EMBL" id="BK014924">
    <property type="protein sequence ID" value="DAD82792.1"/>
    <property type="molecule type" value="Genomic_DNA"/>
</dbReference>